<reference evidence="2" key="1">
    <citation type="submission" date="2021-02" db="EMBL/GenBank/DDBJ databases">
        <authorList>
            <person name="Dougan E. K."/>
            <person name="Rhodes N."/>
            <person name="Thang M."/>
            <person name="Chan C."/>
        </authorList>
    </citation>
    <scope>NUCLEOTIDE SEQUENCE</scope>
</reference>
<feature type="region of interest" description="Disordered" evidence="1">
    <location>
        <begin position="497"/>
        <end position="518"/>
    </location>
</feature>
<gene>
    <name evidence="2" type="ORF">PGLA2088_LOCUS2121</name>
</gene>
<sequence>MQRVTFVKSDVQHLSASKDAIRQIEDDLLAVGDALLRRRQSLADIECKLEELRDDCSCEKPSLARGLKENDGIQTVESLQHPASRADDQAKLWAEAPRIQAANAPIPGSRQVMPPKSCSTSCVTGSSWVRSRQVGASPMRMRNLSRPAQLHCLSTSSLTATTLPGASIGRPGDEASASRSRSLRQFSSGPSLCSTSAPAWSVEVMHLQGPSGRMFTGSDGTMATTSDSPQLPDGFDWACTAFEDPAVVPVPSPPPVLMSQGLSKGTSQFMSQVSIGRNTSPAPGISRPVVAAPSPAPLRRPSSVLRSPTRVTAPHVPRSAPVEAHAARPSADPQPLRVSAPLSASASAAPAPLSAAAWSCVAPPAASPASLCKSASQPALPIRLQQCTASSATPAAWISLAKASVTHFAATSVFVAMQTQGQGQFPASVPQSEPAAAATAAAAAEAATAATAAAAAATAATEAAARAASIPHVTCAAASAEAAYWVRAQASAASMLTAPEAGPTSTVSQEAAHTSLSESNPDIKVVALATPQQLASITAPGPALPTASTPAQSEELVTATLTGRSPVLVAEPTPTATIRVSAETQAELPPVTAAESSAAPAPSLSLVTPARAATQSTPAPQRCAASPASASPPSVLESSYPQSARLQPAPSIVSKPVTEQGLVSSALEESDLEGASEATAAIELAAIPARPVPTETAGSFTTEGAQFLVLAHERGRIADNQARAAPEALQEAPSATKQYGSAASLPFAPTSIPRAITARHVVRAPQASLAAQSSHVASPAPTTVAESIATHAQGHLNSPAMLTSQPEIYQSAWTFNQLPLKAVSRSATPTPNLAPYQAHQALSKSATPTSNAQPQHALSTSETHPTPCLLLSKAAIPNPPPYQAPLRSATPLPNQPSYKVFPESDTLAPIPPPHQLLARSITPTPKQPPYQLLSRSGTPTPSLAQVEFVSKHATSALFKSAPSDFSAAAKTAASSPATPVLLAPPTSPTGTPGTSALAASEPRVGLAPSLATFMRISGTLQVPPGSPAVIPPEPASMERKPPTGEEYSEPVAMKSVTAVEAAPVSVAATAAAEPLGLHSPVSLAAPAAGLQTPTSWLALAEGMTTTAETSINDATHALTVKPVVPTPPVSLSQPPPTSCARLLSEHEAPSASTAPGEETPGSGFSSDASDPTQDLTSSAAAAALSHPVAASSAECVQAVTPAPSRSRVPGENKFAAFPERAQECLEQPLALAAAWAAVNLPKCSVAAEPAASSSPETPRRDAWTPLSPATPLLVAPPVSPARSSVLSSPAPISKQGSPLTASILPSPVTGAPTLAERGLASEPAADTIQVQSAAALLPAHTSPTKTFSKTAPFVTAAAKLKAVQALVLFKAALEARTTQETAEAPFVACEEGRTGDASREDAAAVAKSVQTDVTASQILRSIDLMPMPASMEEPVFERQVFSVIVEATHSDVTASIASASSERPSPTKGPADALSIDFDA</sequence>
<feature type="region of interest" description="Disordered" evidence="1">
    <location>
        <begin position="1024"/>
        <end position="1047"/>
    </location>
</feature>
<feature type="region of interest" description="Disordered" evidence="1">
    <location>
        <begin position="839"/>
        <end position="864"/>
    </location>
</feature>
<evidence type="ECO:0000256" key="1">
    <source>
        <dbReference type="SAM" id="MobiDB-lite"/>
    </source>
</evidence>
<organism evidence="2 3">
    <name type="scientific">Polarella glacialis</name>
    <name type="common">Dinoflagellate</name>
    <dbReference type="NCBI Taxonomy" id="89957"/>
    <lineage>
        <taxon>Eukaryota</taxon>
        <taxon>Sar</taxon>
        <taxon>Alveolata</taxon>
        <taxon>Dinophyceae</taxon>
        <taxon>Suessiales</taxon>
        <taxon>Suessiaceae</taxon>
        <taxon>Polarella</taxon>
    </lineage>
</organism>
<protein>
    <submittedName>
        <fullName evidence="2">Uncharacterized protein</fullName>
    </submittedName>
</protein>
<evidence type="ECO:0000313" key="2">
    <source>
        <dbReference type="EMBL" id="CAE8640442.1"/>
    </source>
</evidence>
<feature type="region of interest" description="Disordered" evidence="1">
    <location>
        <begin position="975"/>
        <end position="997"/>
    </location>
</feature>
<feature type="compositionally biased region" description="Polar residues" evidence="1">
    <location>
        <begin position="503"/>
        <end position="518"/>
    </location>
</feature>
<feature type="compositionally biased region" description="Polar residues" evidence="1">
    <location>
        <begin position="177"/>
        <end position="190"/>
    </location>
</feature>
<feature type="region of interest" description="Disordered" evidence="1">
    <location>
        <begin position="161"/>
        <end position="190"/>
    </location>
</feature>
<evidence type="ECO:0000313" key="3">
    <source>
        <dbReference type="Proteomes" id="UP000626109"/>
    </source>
</evidence>
<proteinExistence type="predicted"/>
<dbReference type="Proteomes" id="UP000626109">
    <property type="component" value="Unassembled WGS sequence"/>
</dbReference>
<feature type="region of interest" description="Disordered" evidence="1">
    <location>
        <begin position="1249"/>
        <end position="1268"/>
    </location>
</feature>
<feature type="region of interest" description="Disordered" evidence="1">
    <location>
        <begin position="1145"/>
        <end position="1181"/>
    </location>
</feature>
<feature type="compositionally biased region" description="Low complexity" evidence="1">
    <location>
        <begin position="286"/>
        <end position="308"/>
    </location>
</feature>
<feature type="compositionally biased region" description="Polar residues" evidence="1">
    <location>
        <begin position="840"/>
        <end position="864"/>
    </location>
</feature>
<feature type="region of interest" description="Disordered" evidence="1">
    <location>
        <begin position="609"/>
        <end position="651"/>
    </location>
</feature>
<dbReference type="EMBL" id="CAJNNW010001692">
    <property type="protein sequence ID" value="CAE8640442.1"/>
    <property type="molecule type" value="Genomic_DNA"/>
</dbReference>
<feature type="region of interest" description="Disordered" evidence="1">
    <location>
        <begin position="1278"/>
        <end position="1305"/>
    </location>
</feature>
<feature type="region of interest" description="Disordered" evidence="1">
    <location>
        <begin position="1456"/>
        <end position="1480"/>
    </location>
</feature>
<feature type="compositionally biased region" description="Low complexity" evidence="1">
    <location>
        <begin position="618"/>
        <end position="639"/>
    </location>
</feature>
<name>A0A813HST0_POLGL</name>
<comment type="caution">
    <text evidence="2">The sequence shown here is derived from an EMBL/GenBank/DDBJ whole genome shotgun (WGS) entry which is preliminary data.</text>
</comment>
<accession>A0A813HST0</accession>
<feature type="compositionally biased region" description="Polar residues" evidence="1">
    <location>
        <begin position="1162"/>
        <end position="1176"/>
    </location>
</feature>
<feature type="compositionally biased region" description="Pro residues" evidence="1">
    <location>
        <begin position="1024"/>
        <end position="1034"/>
    </location>
</feature>
<feature type="region of interest" description="Disordered" evidence="1">
    <location>
        <begin position="277"/>
        <end position="339"/>
    </location>
</feature>